<dbReference type="PANTHER" id="PTHR43075:SF1">
    <property type="entry name" value="FORMATE LYASE ACTIVATING ENZYME, PUTATIVE (AFU_ORTHOLOGUE AFUA_2G15630)-RELATED"/>
    <property type="match status" value="1"/>
</dbReference>
<dbReference type="EMBL" id="CP096983">
    <property type="protein sequence ID" value="URZ13362.1"/>
    <property type="molecule type" value="Genomic_DNA"/>
</dbReference>
<dbReference type="InterPro" id="IPR007197">
    <property type="entry name" value="rSAM"/>
</dbReference>
<dbReference type="Pfam" id="PF04055">
    <property type="entry name" value="Radical_SAM"/>
    <property type="match status" value="1"/>
</dbReference>
<dbReference type="Proteomes" id="UP000190951">
    <property type="component" value="Chromosome"/>
</dbReference>
<dbReference type="SUPFAM" id="SSF102114">
    <property type="entry name" value="Radical SAM enzymes"/>
    <property type="match status" value="1"/>
</dbReference>
<keyword evidence="1" id="KW-0949">S-adenosyl-L-methionine</keyword>
<dbReference type="AlphaFoldDB" id="A0A1S8LQB1"/>
<keyword evidence="3" id="KW-1185">Reference proteome</keyword>
<sequence>MDSLKNCKLCPRECGINRLDGKKGFCLSSDKVKIARVSLHSWEEPCISGTKGSGTVFFSNCTLRCVFCQNHKISSEGVGKEVSIERLSEIFLEQQARGANNINLVTPTHYVPQIIEAIKLAKKNGLTLPILYNSNGYVSLETIKLLDGYIDVYLPDLKYFDDKYAVKYSKAPNYFKVATNAIDTMFRQVGKPIFNEEGLITKGVIIRHLMLPGLLFDSKKIMDYIYNTFNNSVYVSIMNQYTPTFNAEKYPEINKPLNPKHYDALIDYSLSIGIENGFIQDTGTNSKSFIPEFDLRNC</sequence>
<protein>
    <submittedName>
        <fullName evidence="2">Uncharacterized protein</fullName>
    </submittedName>
</protein>
<dbReference type="SFLD" id="SFLDG01099">
    <property type="entry name" value="Uncharacterised_Radical_SAM_Su"/>
    <property type="match status" value="1"/>
</dbReference>
<dbReference type="KEGG" id="crw:CROST_041280"/>
<dbReference type="GO" id="GO:0046872">
    <property type="term" value="F:metal ion binding"/>
    <property type="evidence" value="ECO:0007669"/>
    <property type="project" value="UniProtKB-KW"/>
</dbReference>
<dbReference type="STRING" id="84029.CROST_08540"/>
<dbReference type="GO" id="GO:0051536">
    <property type="term" value="F:iron-sulfur cluster binding"/>
    <property type="evidence" value="ECO:0007669"/>
    <property type="project" value="UniProtKB-KW"/>
</dbReference>
<keyword evidence="1" id="KW-0408">Iron</keyword>
<name>A0A1S8LQB1_9CLOT</name>
<keyword evidence="1" id="KW-0411">Iron-sulfur</keyword>
<dbReference type="InterPro" id="IPR013785">
    <property type="entry name" value="Aldolase_TIM"/>
</dbReference>
<feature type="binding site" evidence="1">
    <location>
        <position position="68"/>
    </location>
    <ligand>
        <name>[4Fe-4S] cluster</name>
        <dbReference type="ChEBI" id="CHEBI:49883"/>
        <note>4Fe-4S-S-AdoMet</note>
    </ligand>
</feature>
<accession>A0A1S8LQB1</accession>
<feature type="binding site" evidence="1">
    <location>
        <position position="65"/>
    </location>
    <ligand>
        <name>[4Fe-4S] cluster</name>
        <dbReference type="ChEBI" id="CHEBI:49883"/>
        <note>4Fe-4S-S-AdoMet</note>
    </ligand>
</feature>
<evidence type="ECO:0000313" key="2">
    <source>
        <dbReference type="EMBL" id="URZ13362.1"/>
    </source>
</evidence>
<dbReference type="SFLD" id="SFLDS00029">
    <property type="entry name" value="Radical_SAM"/>
    <property type="match status" value="1"/>
</dbReference>
<keyword evidence="1" id="KW-0479">Metal-binding</keyword>
<gene>
    <name evidence="2" type="ORF">CROST_041280</name>
</gene>
<organism evidence="2 3">
    <name type="scientific">Clostridium felsineum</name>
    <dbReference type="NCBI Taxonomy" id="36839"/>
    <lineage>
        <taxon>Bacteria</taxon>
        <taxon>Bacillati</taxon>
        <taxon>Bacillota</taxon>
        <taxon>Clostridia</taxon>
        <taxon>Eubacteriales</taxon>
        <taxon>Clostridiaceae</taxon>
        <taxon>Clostridium</taxon>
    </lineage>
</organism>
<evidence type="ECO:0000256" key="1">
    <source>
        <dbReference type="PIRSR" id="PIRSR004869-50"/>
    </source>
</evidence>
<dbReference type="InterPro" id="IPR058240">
    <property type="entry name" value="rSAM_sf"/>
</dbReference>
<dbReference type="CDD" id="cd01335">
    <property type="entry name" value="Radical_SAM"/>
    <property type="match status" value="1"/>
</dbReference>
<dbReference type="InterPro" id="IPR040085">
    <property type="entry name" value="MJ0674-like"/>
</dbReference>
<dbReference type="RefSeq" id="WP_077835705.1">
    <property type="nucleotide sequence ID" value="NZ_CP096983.1"/>
</dbReference>
<dbReference type="GO" id="GO:0003824">
    <property type="term" value="F:catalytic activity"/>
    <property type="evidence" value="ECO:0007669"/>
    <property type="project" value="InterPro"/>
</dbReference>
<dbReference type="Gene3D" id="3.20.20.70">
    <property type="entry name" value="Aldolase class I"/>
    <property type="match status" value="1"/>
</dbReference>
<dbReference type="PANTHER" id="PTHR43075">
    <property type="entry name" value="FORMATE LYASE ACTIVATING ENZYME, PUTATIVE (AFU_ORTHOLOGUE AFUA_2G15630)-RELATED"/>
    <property type="match status" value="1"/>
</dbReference>
<dbReference type="InterPro" id="IPR016431">
    <property type="entry name" value="Pyrv-formate_lyase-activ_prd"/>
</dbReference>
<evidence type="ECO:0000313" key="3">
    <source>
        <dbReference type="Proteomes" id="UP000190951"/>
    </source>
</evidence>
<reference evidence="2 3" key="1">
    <citation type="submission" date="2022-04" db="EMBL/GenBank/DDBJ databases">
        <title>Genome sequence of C. roseum typestrain.</title>
        <authorList>
            <person name="Poehlein A."/>
            <person name="Schoch T."/>
            <person name="Duerre P."/>
            <person name="Daniel R."/>
        </authorList>
    </citation>
    <scope>NUCLEOTIDE SEQUENCE [LARGE SCALE GENOMIC DNA]</scope>
    <source>
        <strain evidence="2 3">DSM 7320</strain>
    </source>
</reference>
<feature type="binding site" evidence="1">
    <location>
        <position position="61"/>
    </location>
    <ligand>
        <name>[4Fe-4S] cluster</name>
        <dbReference type="ChEBI" id="CHEBI:49883"/>
        <note>4Fe-4S-S-AdoMet</note>
    </ligand>
</feature>
<proteinExistence type="predicted"/>
<comment type="cofactor">
    <cofactor evidence="1">
        <name>[4Fe-4S] cluster</name>
        <dbReference type="ChEBI" id="CHEBI:49883"/>
    </cofactor>
    <text evidence="1">Binds 1 [4Fe-4S] cluster. The cluster is coordinated with 3 cysteines and an exchangeable S-adenosyl-L-methionine.</text>
</comment>
<dbReference type="PIRSF" id="PIRSF004869">
    <property type="entry name" value="PflX_prd"/>
    <property type="match status" value="1"/>
</dbReference>